<name>A0A8H3RG75_9EURO</name>
<feature type="compositionally biased region" description="Polar residues" evidence="1">
    <location>
        <begin position="227"/>
        <end position="257"/>
    </location>
</feature>
<evidence type="ECO:0000313" key="2">
    <source>
        <dbReference type="EMBL" id="GFF22507.1"/>
    </source>
</evidence>
<feature type="compositionally biased region" description="Low complexity" evidence="1">
    <location>
        <begin position="112"/>
        <end position="125"/>
    </location>
</feature>
<protein>
    <submittedName>
        <fullName evidence="2">Uncharacterized protein</fullName>
    </submittedName>
</protein>
<accession>A0A8H3RG75</accession>
<dbReference type="EMBL" id="BLKC01000002">
    <property type="protein sequence ID" value="GFF22507.1"/>
    <property type="molecule type" value="Genomic_DNA"/>
</dbReference>
<reference evidence="2 3" key="1">
    <citation type="submission" date="2020-01" db="EMBL/GenBank/DDBJ databases">
        <title>Draft genome sequence of Aspergillus udagawae IFM 46972.</title>
        <authorList>
            <person name="Takahashi H."/>
            <person name="Yaguchi T."/>
        </authorList>
    </citation>
    <scope>NUCLEOTIDE SEQUENCE [LARGE SCALE GENOMIC DNA]</scope>
    <source>
        <strain evidence="2 3">IFM 46972</strain>
    </source>
</reference>
<organism evidence="2 3">
    <name type="scientific">Aspergillus udagawae</name>
    <dbReference type="NCBI Taxonomy" id="91492"/>
    <lineage>
        <taxon>Eukaryota</taxon>
        <taxon>Fungi</taxon>
        <taxon>Dikarya</taxon>
        <taxon>Ascomycota</taxon>
        <taxon>Pezizomycotina</taxon>
        <taxon>Eurotiomycetes</taxon>
        <taxon>Eurotiomycetidae</taxon>
        <taxon>Eurotiales</taxon>
        <taxon>Aspergillaceae</taxon>
        <taxon>Aspergillus</taxon>
        <taxon>Aspergillus subgen. Fumigati</taxon>
    </lineage>
</organism>
<evidence type="ECO:0000313" key="3">
    <source>
        <dbReference type="Proteomes" id="UP000465221"/>
    </source>
</evidence>
<feature type="region of interest" description="Disordered" evidence="1">
    <location>
        <begin position="1"/>
        <end position="29"/>
    </location>
</feature>
<proteinExistence type="predicted"/>
<comment type="caution">
    <text evidence="2">The sequence shown here is derived from an EMBL/GenBank/DDBJ whole genome shotgun (WGS) entry which is preliminary data.</text>
</comment>
<dbReference type="Proteomes" id="UP000465221">
    <property type="component" value="Unassembled WGS sequence"/>
</dbReference>
<feature type="region of interest" description="Disordered" evidence="1">
    <location>
        <begin position="214"/>
        <end position="288"/>
    </location>
</feature>
<feature type="region of interest" description="Disordered" evidence="1">
    <location>
        <begin position="87"/>
        <end position="183"/>
    </location>
</feature>
<evidence type="ECO:0000256" key="1">
    <source>
        <dbReference type="SAM" id="MobiDB-lite"/>
    </source>
</evidence>
<feature type="compositionally biased region" description="Acidic residues" evidence="1">
    <location>
        <begin position="277"/>
        <end position="287"/>
    </location>
</feature>
<sequence length="566" mass="63857">MAVISKMSEGGNEPQEDPISEELYQPDREHQQVVRNHDIRGIRSNHARRQAEYAVWPRASFNERLNPYTSEQGSDFDLYSVRESIGSGRGRIPLPLTGPPPPYPYDEEVELSRGLSRGSNSNGESPARRFWNRLRRPERRVPPVDNVPRLTEQQGRATSDAREPPPYSLFEPSGQNHGDDDSDFDQIVELVRPGLTFGDDRTFDEFCRLMRAGRRQESDQPAPAQNLADNDNNGDISQYFQLVSSEQHPESIQSQPGASAIEDLQGDPELPPYSPSEEYEGQLEVDPWDGQNPREFYLAAIEAAQNPPEGQPRTFPDVWEVHLEWLRTIERNRAPIGTIIRRVEGMARSSFRRKRDHSPHHSRPPLPLPSTVSEQSVETEWKEIACHTAKCDMCNTRNGTGMSRCEGCGWQACYECILANGCSRTHRGNGRVHKGVIDQTLIARMRRGRVSVKREEGGAGQLRRGQASNRKKTKNEESSLKMPSSADDEVLNAARNFLAFSIEAIGLAIQEDGLDREHSPGGAAPREEDVANFMSMTSRELHDYAQQQASHALQAYLERRDRETDA</sequence>
<dbReference type="AlphaFoldDB" id="A0A8H3RG75"/>
<feature type="region of interest" description="Disordered" evidence="1">
    <location>
        <begin position="350"/>
        <end position="374"/>
    </location>
</feature>
<gene>
    <name evidence="2" type="ORF">IFM46972_00317</name>
</gene>
<feature type="region of interest" description="Disordered" evidence="1">
    <location>
        <begin position="448"/>
        <end position="486"/>
    </location>
</feature>
<feature type="compositionally biased region" description="Basic residues" evidence="1">
    <location>
        <begin position="350"/>
        <end position="363"/>
    </location>
</feature>